<keyword evidence="3" id="KW-1185">Reference proteome</keyword>
<protein>
    <submittedName>
        <fullName evidence="2">Uncharacterized protein</fullName>
    </submittedName>
</protein>
<name>A0ABN9U810_9DINO</name>
<reference evidence="2" key="1">
    <citation type="submission" date="2023-10" db="EMBL/GenBank/DDBJ databases">
        <authorList>
            <person name="Chen Y."/>
            <person name="Shah S."/>
            <person name="Dougan E. K."/>
            <person name="Thang M."/>
            <person name="Chan C."/>
        </authorList>
    </citation>
    <scope>NUCLEOTIDE SEQUENCE [LARGE SCALE GENOMIC DNA]</scope>
</reference>
<feature type="region of interest" description="Disordered" evidence="1">
    <location>
        <begin position="39"/>
        <end position="111"/>
    </location>
</feature>
<organism evidence="2 3">
    <name type="scientific">Prorocentrum cordatum</name>
    <dbReference type="NCBI Taxonomy" id="2364126"/>
    <lineage>
        <taxon>Eukaryota</taxon>
        <taxon>Sar</taxon>
        <taxon>Alveolata</taxon>
        <taxon>Dinophyceae</taxon>
        <taxon>Prorocentrales</taxon>
        <taxon>Prorocentraceae</taxon>
        <taxon>Prorocentrum</taxon>
    </lineage>
</organism>
<comment type="caution">
    <text evidence="2">The sequence shown here is derived from an EMBL/GenBank/DDBJ whole genome shotgun (WGS) entry which is preliminary data.</text>
</comment>
<dbReference type="EMBL" id="CAUYUJ010015538">
    <property type="protein sequence ID" value="CAK0855298.1"/>
    <property type="molecule type" value="Genomic_DNA"/>
</dbReference>
<proteinExistence type="predicted"/>
<accession>A0ABN9U810</accession>
<sequence length="111" mass="12515">MAAVETEEPGTYVSSEGRAAVIEVPSDQQALVSQDVERLKKEKEAEDAKWAQKWAEDKKWDDKKWEDKKWDDKKGGDKKWEDKKGNQKVGRPGTGPEMGRQEVGGARHACS</sequence>
<evidence type="ECO:0000313" key="3">
    <source>
        <dbReference type="Proteomes" id="UP001189429"/>
    </source>
</evidence>
<feature type="compositionally biased region" description="Basic and acidic residues" evidence="1">
    <location>
        <begin position="39"/>
        <end position="85"/>
    </location>
</feature>
<dbReference type="Proteomes" id="UP001189429">
    <property type="component" value="Unassembled WGS sequence"/>
</dbReference>
<evidence type="ECO:0000313" key="2">
    <source>
        <dbReference type="EMBL" id="CAK0855298.1"/>
    </source>
</evidence>
<gene>
    <name evidence="2" type="ORF">PCOR1329_LOCUS46078</name>
</gene>
<evidence type="ECO:0000256" key="1">
    <source>
        <dbReference type="SAM" id="MobiDB-lite"/>
    </source>
</evidence>